<dbReference type="InterPro" id="IPR016177">
    <property type="entry name" value="DNA-bd_dom_sf"/>
</dbReference>
<dbReference type="Pfam" id="PF00847">
    <property type="entry name" value="AP2"/>
    <property type="match status" value="1"/>
</dbReference>
<name>A0A7G8AU92_CAMAC</name>
<keyword evidence="6" id="KW-0456">Lyase</keyword>
<evidence type="ECO:0000256" key="2">
    <source>
        <dbReference type="ARBA" id="ARBA00022737"/>
    </source>
</evidence>
<dbReference type="Gene3D" id="2.160.20.10">
    <property type="entry name" value="Single-stranded right-handed beta-helix, Pectin lyase-like"/>
    <property type="match status" value="1"/>
</dbReference>
<accession>A0A7G8AU92</accession>
<dbReference type="GO" id="GO:0016829">
    <property type="term" value="F:lyase activity"/>
    <property type="evidence" value="ECO:0007669"/>
    <property type="project" value="UniProtKB-KW"/>
</dbReference>
<dbReference type="InterPro" id="IPR036955">
    <property type="entry name" value="AP2/ERF_dom_sf"/>
</dbReference>
<keyword evidence="5" id="KW-0804">Transcription</keyword>
<evidence type="ECO:0000313" key="10">
    <source>
        <dbReference type="EMBL" id="QNI23761.1"/>
    </source>
</evidence>
<comment type="subcellular location">
    <subcellularLocation>
        <location evidence="1">Nucleus</location>
    </subcellularLocation>
</comment>
<dbReference type="EMBL" id="MN863563">
    <property type="protein sequence ID" value="QNI23761.1"/>
    <property type="molecule type" value="mRNA"/>
</dbReference>
<organism evidence="10">
    <name type="scientific">Camptotheca acuminata</name>
    <name type="common">Happy tree</name>
    <dbReference type="NCBI Taxonomy" id="16922"/>
    <lineage>
        <taxon>Eukaryota</taxon>
        <taxon>Viridiplantae</taxon>
        <taxon>Streptophyta</taxon>
        <taxon>Embryophyta</taxon>
        <taxon>Tracheophyta</taxon>
        <taxon>Spermatophyta</taxon>
        <taxon>Magnoliopsida</taxon>
        <taxon>eudicotyledons</taxon>
        <taxon>Gunneridae</taxon>
        <taxon>Pentapetalae</taxon>
        <taxon>asterids</taxon>
        <taxon>Cornales</taxon>
        <taxon>Nyssaceae</taxon>
        <taxon>Camptotheca</taxon>
    </lineage>
</organism>
<dbReference type="InterPro" id="IPR011050">
    <property type="entry name" value="Pectin_lyase_fold/virulence"/>
</dbReference>
<dbReference type="SUPFAM" id="SSF54171">
    <property type="entry name" value="DNA-binding domain"/>
    <property type="match status" value="2"/>
</dbReference>
<keyword evidence="2" id="KW-0677">Repeat</keyword>
<feature type="domain" description="AP2/ERF" evidence="9">
    <location>
        <begin position="312"/>
        <end position="370"/>
    </location>
</feature>
<dbReference type="Pfam" id="PF00544">
    <property type="entry name" value="Pectate_lyase_4"/>
    <property type="match status" value="1"/>
</dbReference>
<evidence type="ECO:0000256" key="4">
    <source>
        <dbReference type="ARBA" id="ARBA00023125"/>
    </source>
</evidence>
<dbReference type="InterPro" id="IPR001471">
    <property type="entry name" value="AP2/ERF_dom"/>
</dbReference>
<feature type="domain" description="AP2/ERF" evidence="9">
    <location>
        <begin position="216"/>
        <end position="276"/>
    </location>
</feature>
<dbReference type="InterPro" id="IPR012334">
    <property type="entry name" value="Pectin_lyas_fold"/>
</dbReference>
<dbReference type="CDD" id="cd00018">
    <property type="entry name" value="AP2"/>
    <property type="match status" value="1"/>
</dbReference>
<dbReference type="PANTHER" id="PTHR32467">
    <property type="entry name" value="AP2-LIKE ETHYLENE-RESPONSIVE TRANSCRIPTION FACTOR"/>
    <property type="match status" value="1"/>
</dbReference>
<dbReference type="FunFam" id="3.30.730.10:FF:000002">
    <property type="entry name" value="AP2-like ethylene-responsive transcription factor"/>
    <property type="match status" value="1"/>
</dbReference>
<evidence type="ECO:0000256" key="6">
    <source>
        <dbReference type="ARBA" id="ARBA00023239"/>
    </source>
</evidence>
<dbReference type="GO" id="GO:0005634">
    <property type="term" value="C:nucleus"/>
    <property type="evidence" value="ECO:0007669"/>
    <property type="project" value="UniProtKB-SubCell"/>
</dbReference>
<dbReference type="SUPFAM" id="SSF51126">
    <property type="entry name" value="Pectin lyase-like"/>
    <property type="match status" value="1"/>
</dbReference>
<dbReference type="PROSITE" id="PS51032">
    <property type="entry name" value="AP2_ERF"/>
    <property type="match status" value="2"/>
</dbReference>
<keyword evidence="4" id="KW-0238">DNA-binding</keyword>
<dbReference type="PANTHER" id="PTHR32467:SF81">
    <property type="entry name" value="OS06G0145700 PROTEIN"/>
    <property type="match status" value="1"/>
</dbReference>
<dbReference type="AlphaFoldDB" id="A0A7G8AU92"/>
<dbReference type="GO" id="GO:0003677">
    <property type="term" value="F:DNA binding"/>
    <property type="evidence" value="ECO:0007669"/>
    <property type="project" value="UniProtKB-KW"/>
</dbReference>
<proteinExistence type="evidence at transcript level"/>
<evidence type="ECO:0000256" key="1">
    <source>
        <dbReference type="ARBA" id="ARBA00004123"/>
    </source>
</evidence>
<sequence length="549" mass="61764">MSRCTDGLIDAIMGSTGITISNCHFTHHNEVMLFGASDSYSGDAIMQITVAFNHFGQGLTQRMPRCRWGFVHVVNNDYTHWLMYAIGGSSHPTIISQELKVREMEMTSVKAEVMNSGRRRLCMVEGDAPVTKCVMRRRRDPSAVALGCNIDQGKQQQLQLLPVDQPTTVKRSSRFRGVSRSGLSYVKFHDIVYPILKQLDMQRKGRYIDGLDDLKHIYGIKAPGMQHKGRKESKMETNLFCITNTSGAYDEEESAARAYDLAAIKYWGPTTFTNFPATDYEKEIEIMQNVTKEEYLASLRRRSSGFSRGVSKYRGVARHHHNGRWEARIGRVFGNKYLYLGTYSTQEEAAHAYDIAAIEYRGINAVTNFDLSTYIRWLKPGANTVSPDDPRPNIETLPVQISSNRVPIEEPELIFQTNSYPMRNFSIPQKEEVVERKLLVSPCNKSSSSPTALSLLLRSSMFRDLMEKNSNVIDEEIEGNDGTNQSQTGSEEEFGGIFYNGIGNNPFVLSSNGDMLPGMESQEENALSLYNPTGQSLWNGSLNMPSSIH</sequence>
<reference evidence="10" key="2">
    <citation type="journal article" date="2020" name="Chin J Nat Med">
        <title>Genome-wide identification and analysis of AP2/ERF transcription factors related to camptothecin biosynthesis in Camptotheca acuminata.</title>
        <authorList>
            <person name="Hu Y.T."/>
            <person name="Xu Z.C."/>
            <person name="Tian Y."/>
            <person name="Gao R.R."/>
            <person name="Ji A.J."/>
            <person name="Pu X.D."/>
            <person name="Wang Y."/>
            <person name="Liu X."/>
            <person name="Song J.Y."/>
        </authorList>
    </citation>
    <scope>NUCLEOTIDE SEQUENCE</scope>
    <source>
        <strain evidence="10">Cac026</strain>
    </source>
</reference>
<evidence type="ECO:0000256" key="5">
    <source>
        <dbReference type="ARBA" id="ARBA00023163"/>
    </source>
</evidence>
<dbReference type="SMART" id="SM00656">
    <property type="entry name" value="Amb_all"/>
    <property type="match status" value="1"/>
</dbReference>
<evidence type="ECO:0000256" key="8">
    <source>
        <dbReference type="SAM" id="MobiDB-lite"/>
    </source>
</evidence>
<reference evidence="10" key="1">
    <citation type="submission" date="2019-12" db="EMBL/GenBank/DDBJ databases">
        <authorList>
            <person name="Hu Y."/>
        </authorList>
    </citation>
    <scope>NUCLEOTIDE SEQUENCE</scope>
    <source>
        <strain evidence="10">Cac026</strain>
    </source>
</reference>
<evidence type="ECO:0000256" key="7">
    <source>
        <dbReference type="ARBA" id="ARBA00023242"/>
    </source>
</evidence>
<dbReference type="SMART" id="SM00380">
    <property type="entry name" value="AP2"/>
    <property type="match status" value="2"/>
</dbReference>
<evidence type="ECO:0000256" key="3">
    <source>
        <dbReference type="ARBA" id="ARBA00023015"/>
    </source>
</evidence>
<dbReference type="GO" id="GO:0003700">
    <property type="term" value="F:DNA-binding transcription factor activity"/>
    <property type="evidence" value="ECO:0007669"/>
    <property type="project" value="InterPro"/>
</dbReference>
<keyword evidence="7" id="KW-0539">Nucleus</keyword>
<dbReference type="Gene3D" id="3.30.730.10">
    <property type="entry name" value="AP2/ERF domain"/>
    <property type="match status" value="2"/>
</dbReference>
<feature type="region of interest" description="Disordered" evidence="8">
    <location>
        <begin position="474"/>
        <end position="494"/>
    </location>
</feature>
<protein>
    <submittedName>
        <fullName evidence="10">AP2/ERF transcription factor</fullName>
    </submittedName>
</protein>
<keyword evidence="3" id="KW-0805">Transcription regulation</keyword>
<evidence type="ECO:0000259" key="9">
    <source>
        <dbReference type="PROSITE" id="PS51032"/>
    </source>
</evidence>
<dbReference type="InterPro" id="IPR002022">
    <property type="entry name" value="Pec_lyase"/>
</dbReference>